<dbReference type="InterPro" id="IPR002523">
    <property type="entry name" value="MgTranspt_CorA/ZnTranspt_ZntB"/>
</dbReference>
<dbReference type="PANTHER" id="PTHR47891">
    <property type="entry name" value="TRANSPORTER-RELATED"/>
    <property type="match status" value="1"/>
</dbReference>
<feature type="transmembrane region" description="Helical" evidence="6">
    <location>
        <begin position="301"/>
        <end position="323"/>
    </location>
</feature>
<dbReference type="eggNOG" id="COG0598">
    <property type="taxonomic scope" value="Bacteria"/>
</dbReference>
<evidence type="ECO:0000256" key="6">
    <source>
        <dbReference type="SAM" id="Phobius"/>
    </source>
</evidence>
<keyword evidence="5 6" id="KW-0472">Membrane</keyword>
<comment type="similarity">
    <text evidence="2">Belongs to the CorA metal ion transporter (MIT) (TC 1.A.35) family.</text>
</comment>
<reference evidence="7 8" key="1">
    <citation type="submission" date="2011-08" db="EMBL/GenBank/DDBJ databases">
        <authorList>
            <person name="Weinstock G."/>
            <person name="Sodergren E."/>
            <person name="Clifton S."/>
            <person name="Fulton L."/>
            <person name="Fulton B."/>
            <person name="Courtney L."/>
            <person name="Fronick C."/>
            <person name="Harrison M."/>
            <person name="Strong C."/>
            <person name="Farmer C."/>
            <person name="Delahaunty K."/>
            <person name="Markovic C."/>
            <person name="Hall O."/>
            <person name="Minx P."/>
            <person name="Tomlinson C."/>
            <person name="Mitreva M."/>
            <person name="Hou S."/>
            <person name="Chen J."/>
            <person name="Wollam A."/>
            <person name="Pepin K.H."/>
            <person name="Johnson M."/>
            <person name="Bhonagiri V."/>
            <person name="Zhang X."/>
            <person name="Suruliraj S."/>
            <person name="Warren W."/>
            <person name="Chinwalla A."/>
            <person name="Mardis E.R."/>
            <person name="Wilson R.K."/>
        </authorList>
    </citation>
    <scope>NUCLEOTIDE SEQUENCE [LARGE SCALE GENOMIC DNA]</scope>
    <source>
        <strain evidence="7 8">DSM 18206</strain>
    </source>
</reference>
<dbReference type="SUPFAM" id="SSF143865">
    <property type="entry name" value="CorA soluble domain-like"/>
    <property type="match status" value="1"/>
</dbReference>
<dbReference type="Gene3D" id="3.30.460.20">
    <property type="entry name" value="CorA soluble domain-like"/>
    <property type="match status" value="1"/>
</dbReference>
<comment type="subcellular location">
    <subcellularLocation>
        <location evidence="1">Membrane</location>
        <topology evidence="1">Multi-pass membrane protein</topology>
    </subcellularLocation>
</comment>
<name>G6AWG5_9BACT</name>
<dbReference type="PATRIC" id="fig|1002367.3.peg.766"/>
<proteinExistence type="inferred from homology"/>
<dbReference type="GO" id="GO:0016020">
    <property type="term" value="C:membrane"/>
    <property type="evidence" value="ECO:0007669"/>
    <property type="project" value="UniProtKB-SubCell"/>
</dbReference>
<sequence>MQEDALTMRSPKHRLTQGDSFMRTYWNTNSTLKQIEEWQPNCWIQVTCPTEEDQQLLEDEFNIPDYFLSDISDTDERARYEYDDGWMLIILRIPYVKEIRSRTPYTTVPLGIIHKRDVTITVCYYETNMMIDFVSYHQKRGEGFTDYVDMTFRLFLSSAVWYLKRLKQINTLIEKAKHNLDHNVNNESLIALSRLQDSLTYFVTSIRGNETLLAKLKFKLQVDELDADLIEDVNIEMSQARETTNIYSDILESTMDTYSSIINNNMNTVMRTLTSVSIIMMLPTLISSFFGMNLINGMEEYPFGFIVAILISVIISALSWIILRHKRLL</sequence>
<evidence type="ECO:0000256" key="5">
    <source>
        <dbReference type="ARBA" id="ARBA00023136"/>
    </source>
</evidence>
<dbReference type="Pfam" id="PF01544">
    <property type="entry name" value="CorA"/>
    <property type="match status" value="1"/>
</dbReference>
<evidence type="ECO:0000256" key="1">
    <source>
        <dbReference type="ARBA" id="ARBA00004141"/>
    </source>
</evidence>
<evidence type="ECO:0000256" key="2">
    <source>
        <dbReference type="ARBA" id="ARBA00009765"/>
    </source>
</evidence>
<keyword evidence="4 6" id="KW-1133">Transmembrane helix</keyword>
<evidence type="ECO:0000313" key="7">
    <source>
        <dbReference type="EMBL" id="EHJ41243.1"/>
    </source>
</evidence>
<keyword evidence="3 6" id="KW-0812">Transmembrane</keyword>
<accession>G6AWG5</accession>
<dbReference type="GO" id="GO:0046873">
    <property type="term" value="F:metal ion transmembrane transporter activity"/>
    <property type="evidence" value="ECO:0007669"/>
    <property type="project" value="InterPro"/>
</dbReference>
<dbReference type="EMBL" id="AFZZ01000090">
    <property type="protein sequence ID" value="EHJ41243.1"/>
    <property type="molecule type" value="Genomic_DNA"/>
</dbReference>
<evidence type="ECO:0000256" key="4">
    <source>
        <dbReference type="ARBA" id="ARBA00022989"/>
    </source>
</evidence>
<protein>
    <submittedName>
        <fullName evidence="7">CorA-like protein</fullName>
    </submittedName>
</protein>
<dbReference type="InterPro" id="IPR047199">
    <property type="entry name" value="CorA-like"/>
</dbReference>
<evidence type="ECO:0000256" key="3">
    <source>
        <dbReference type="ARBA" id="ARBA00022692"/>
    </source>
</evidence>
<feature type="transmembrane region" description="Helical" evidence="6">
    <location>
        <begin position="273"/>
        <end position="295"/>
    </location>
</feature>
<evidence type="ECO:0000313" key="8">
    <source>
        <dbReference type="Proteomes" id="UP000004407"/>
    </source>
</evidence>
<dbReference type="HOGENOM" id="CLU_007127_8_1_10"/>
<comment type="caution">
    <text evidence="7">The sequence shown here is derived from an EMBL/GenBank/DDBJ whole genome shotgun (WGS) entry which is preliminary data.</text>
</comment>
<dbReference type="InterPro" id="IPR045861">
    <property type="entry name" value="CorA_cytoplasmic_dom"/>
</dbReference>
<dbReference type="InterPro" id="IPR045863">
    <property type="entry name" value="CorA_TM1_TM2"/>
</dbReference>
<organism evidence="7 8">
    <name type="scientific">Leyella stercorea DSM 18206</name>
    <dbReference type="NCBI Taxonomy" id="1002367"/>
    <lineage>
        <taxon>Bacteria</taxon>
        <taxon>Pseudomonadati</taxon>
        <taxon>Bacteroidota</taxon>
        <taxon>Bacteroidia</taxon>
        <taxon>Bacteroidales</taxon>
        <taxon>Prevotellaceae</taxon>
        <taxon>Leyella</taxon>
    </lineage>
</organism>
<dbReference type="CDD" id="cd12827">
    <property type="entry name" value="EcCorA_ZntB-like_u2"/>
    <property type="match status" value="1"/>
</dbReference>
<dbReference type="SUPFAM" id="SSF144083">
    <property type="entry name" value="Magnesium transport protein CorA, transmembrane region"/>
    <property type="match status" value="1"/>
</dbReference>
<dbReference type="PANTHER" id="PTHR47891:SF2">
    <property type="entry name" value="MAGNESIUM AND COBALT TRANSPORTER"/>
    <property type="match status" value="1"/>
</dbReference>
<dbReference type="Proteomes" id="UP000004407">
    <property type="component" value="Unassembled WGS sequence"/>
</dbReference>
<dbReference type="AlphaFoldDB" id="G6AWG5"/>
<dbReference type="Gene3D" id="1.20.58.340">
    <property type="entry name" value="Magnesium transport protein CorA, transmembrane region"/>
    <property type="match status" value="2"/>
</dbReference>
<gene>
    <name evidence="7" type="ORF">HMPREF0673_00963</name>
</gene>